<dbReference type="EMBL" id="AAFI02000082">
    <property type="protein sequence ID" value="EAL64454.1"/>
    <property type="molecule type" value="Genomic_DNA"/>
</dbReference>
<dbReference type="GO" id="GO:0000175">
    <property type="term" value="F:3'-5'-RNA exonuclease activity"/>
    <property type="evidence" value="ECO:0000318"/>
    <property type="project" value="GO_Central"/>
</dbReference>
<dbReference type="HOGENOM" id="CLU_030508_1_0_1"/>
<dbReference type="InterPro" id="IPR036691">
    <property type="entry name" value="Endo/exonu/phosph_ase_sf"/>
</dbReference>
<feature type="domain" description="Endonuclease/exonuclease/phosphatase" evidence="1">
    <location>
        <begin position="8"/>
        <end position="306"/>
    </location>
</feature>
<dbReference type="AlphaFoldDB" id="Q54MF6"/>
<dbReference type="eggNOG" id="ENOG502S5BH">
    <property type="taxonomic scope" value="Eukaryota"/>
</dbReference>
<dbReference type="PhylomeDB" id="Q54MF6"/>
<dbReference type="OMA" id="DSMPDNI"/>
<accession>Q54MF6</accession>
<dbReference type="InParanoid" id="Q54MF6"/>
<dbReference type="RefSeq" id="XP_637958.1">
    <property type="nucleotide sequence ID" value="XM_632866.1"/>
</dbReference>
<dbReference type="Pfam" id="PF03372">
    <property type="entry name" value="Exo_endo_phos"/>
    <property type="match status" value="1"/>
</dbReference>
<dbReference type="KEGG" id="ddi:DDB_G0285991"/>
<protein>
    <recommendedName>
        <fullName evidence="1">Endonuclease/exonuclease/phosphatase domain-containing protein</fullName>
    </recommendedName>
</protein>
<dbReference type="Gene3D" id="3.60.10.10">
    <property type="entry name" value="Endonuclease/exonuclease/phosphatase"/>
    <property type="match status" value="1"/>
</dbReference>
<evidence type="ECO:0000259" key="1">
    <source>
        <dbReference type="Pfam" id="PF03372"/>
    </source>
</evidence>
<dbReference type="InterPro" id="IPR005135">
    <property type="entry name" value="Endo/exonuclease/phosphatase"/>
</dbReference>
<sequence>MKNELRAVSYNIRFDNPSDKQNSWVHRKMLVFSNISFLKADIIGFQECLFHQIKDIKENLNNNYEMSYDFIGVGREYVTKIVLIILLKKKKKKNTYINYDGNEKGEFSPIFYNTKKIELVHSHQFWVSETPYKVGSKSWNTACTRIVTWGLFKQKKTNKSFYFLNTHLDHQSELARSEGTMLIKSFIATLKPQIPLILVGDFNSNDYQKPIENLISSTIDINFAIKYIQLLEIPIRDDIAFQTLFNTKTIANCKIGPDSTFTGFDCAYSETIDYIFINQQFKAKTFVVFNNHPSKVTKNSTIASDHFPIVADLKFL</sequence>
<dbReference type="VEuPathDB" id="AmoebaDB:DDB_G0285991"/>
<reference evidence="2 3" key="1">
    <citation type="journal article" date="2005" name="Nature">
        <title>The genome of the social amoeba Dictyostelium discoideum.</title>
        <authorList>
            <consortium name="The Dictyostelium discoideum Sequencing Consortium"/>
            <person name="Eichinger L."/>
            <person name="Pachebat J.A."/>
            <person name="Glockner G."/>
            <person name="Rajandream M.A."/>
            <person name="Sucgang R."/>
            <person name="Berriman M."/>
            <person name="Song J."/>
            <person name="Olsen R."/>
            <person name="Szafranski K."/>
            <person name="Xu Q."/>
            <person name="Tunggal B."/>
            <person name="Kummerfeld S."/>
            <person name="Madera M."/>
            <person name="Konfortov B.A."/>
            <person name="Rivero F."/>
            <person name="Bankier A.T."/>
            <person name="Lehmann R."/>
            <person name="Hamlin N."/>
            <person name="Davies R."/>
            <person name="Gaudet P."/>
            <person name="Fey P."/>
            <person name="Pilcher K."/>
            <person name="Chen G."/>
            <person name="Saunders D."/>
            <person name="Sodergren E."/>
            <person name="Davis P."/>
            <person name="Kerhornou A."/>
            <person name="Nie X."/>
            <person name="Hall N."/>
            <person name="Anjard C."/>
            <person name="Hemphill L."/>
            <person name="Bason N."/>
            <person name="Farbrother P."/>
            <person name="Desany B."/>
            <person name="Just E."/>
            <person name="Morio T."/>
            <person name="Rost R."/>
            <person name="Churcher C."/>
            <person name="Cooper J."/>
            <person name="Haydock S."/>
            <person name="van Driessche N."/>
            <person name="Cronin A."/>
            <person name="Goodhead I."/>
            <person name="Muzny D."/>
            <person name="Mourier T."/>
            <person name="Pain A."/>
            <person name="Lu M."/>
            <person name="Harper D."/>
            <person name="Lindsay R."/>
            <person name="Hauser H."/>
            <person name="James K."/>
            <person name="Quiles M."/>
            <person name="Madan Babu M."/>
            <person name="Saito T."/>
            <person name="Buchrieser C."/>
            <person name="Wardroper A."/>
            <person name="Felder M."/>
            <person name="Thangavelu M."/>
            <person name="Johnson D."/>
            <person name="Knights A."/>
            <person name="Loulseged H."/>
            <person name="Mungall K."/>
            <person name="Oliver K."/>
            <person name="Price C."/>
            <person name="Quail M.A."/>
            <person name="Urushihara H."/>
            <person name="Hernandez J."/>
            <person name="Rabbinowitsch E."/>
            <person name="Steffen D."/>
            <person name="Sanders M."/>
            <person name="Ma J."/>
            <person name="Kohara Y."/>
            <person name="Sharp S."/>
            <person name="Simmonds M."/>
            <person name="Spiegler S."/>
            <person name="Tivey A."/>
            <person name="Sugano S."/>
            <person name="White B."/>
            <person name="Walker D."/>
            <person name="Woodward J."/>
            <person name="Winckler T."/>
            <person name="Tanaka Y."/>
            <person name="Shaulsky G."/>
            <person name="Schleicher M."/>
            <person name="Weinstock G."/>
            <person name="Rosenthal A."/>
            <person name="Cox E.C."/>
            <person name="Chisholm R.L."/>
            <person name="Gibbs R."/>
            <person name="Loomis W.F."/>
            <person name="Platzer M."/>
            <person name="Kay R.R."/>
            <person name="Williams J."/>
            <person name="Dear P.H."/>
            <person name="Noegel A.A."/>
            <person name="Barrell B."/>
            <person name="Kuspa A."/>
        </authorList>
    </citation>
    <scope>NUCLEOTIDE SEQUENCE [LARGE SCALE GENOMIC DNA]</scope>
    <source>
        <strain evidence="2 3">AX4</strain>
    </source>
</reference>
<dbReference type="Proteomes" id="UP000002195">
    <property type="component" value="Unassembled WGS sequence"/>
</dbReference>
<dbReference type="STRING" id="44689.Q54MF6"/>
<comment type="caution">
    <text evidence="2">The sequence shown here is derived from an EMBL/GenBank/DDBJ whole genome shotgun (WGS) entry which is preliminary data.</text>
</comment>
<dbReference type="GeneID" id="8625385"/>
<evidence type="ECO:0000313" key="2">
    <source>
        <dbReference type="EMBL" id="EAL64454.1"/>
    </source>
</evidence>
<dbReference type="InterPro" id="IPR050410">
    <property type="entry name" value="CCR4/nocturin_mRNA_transcr"/>
</dbReference>
<dbReference type="SMR" id="Q54MF6"/>
<proteinExistence type="predicted"/>
<dbReference type="PANTHER" id="PTHR12121:SF36">
    <property type="entry name" value="ENDONUCLEASE_EXONUCLEASE_PHOSPHATASE DOMAIN-CONTAINING PROTEIN"/>
    <property type="match status" value="1"/>
</dbReference>
<dbReference type="dictyBase" id="DDB_G0285991"/>
<gene>
    <name evidence="2" type="ORF">DDB_G0285991</name>
</gene>
<dbReference type="CDD" id="cd09083">
    <property type="entry name" value="EEP-1"/>
    <property type="match status" value="1"/>
</dbReference>
<organism evidence="2 3">
    <name type="scientific">Dictyostelium discoideum</name>
    <name type="common">Social amoeba</name>
    <dbReference type="NCBI Taxonomy" id="44689"/>
    <lineage>
        <taxon>Eukaryota</taxon>
        <taxon>Amoebozoa</taxon>
        <taxon>Evosea</taxon>
        <taxon>Eumycetozoa</taxon>
        <taxon>Dictyostelia</taxon>
        <taxon>Dictyosteliales</taxon>
        <taxon>Dictyosteliaceae</taxon>
        <taxon>Dictyostelium</taxon>
    </lineage>
</organism>
<keyword evidence="3" id="KW-1185">Reference proteome</keyword>
<evidence type="ECO:0000313" key="3">
    <source>
        <dbReference type="Proteomes" id="UP000002195"/>
    </source>
</evidence>
<dbReference type="PANTHER" id="PTHR12121">
    <property type="entry name" value="CARBON CATABOLITE REPRESSOR PROTEIN 4"/>
    <property type="match status" value="1"/>
</dbReference>
<dbReference type="PaxDb" id="44689-DDB0218773"/>
<name>Q54MF6_DICDI</name>
<dbReference type="SUPFAM" id="SSF56219">
    <property type="entry name" value="DNase I-like"/>
    <property type="match status" value="1"/>
</dbReference>